<dbReference type="InterPro" id="IPR016195">
    <property type="entry name" value="Pol/histidinol_Pase-like"/>
</dbReference>
<evidence type="ECO:0000313" key="1">
    <source>
        <dbReference type="EMBL" id="SFV62074.1"/>
    </source>
</evidence>
<dbReference type="SUPFAM" id="SSF89550">
    <property type="entry name" value="PHP domain-like"/>
    <property type="match status" value="1"/>
</dbReference>
<dbReference type="EMBL" id="FPHD01000058">
    <property type="protein sequence ID" value="SFV62074.1"/>
    <property type="molecule type" value="Genomic_DNA"/>
</dbReference>
<reference evidence="1" key="1">
    <citation type="submission" date="2016-10" db="EMBL/GenBank/DDBJ databases">
        <authorList>
            <person name="de Groot N.N."/>
        </authorList>
    </citation>
    <scope>NUCLEOTIDE SEQUENCE</scope>
</reference>
<sequence length="54" mass="6469">MYPAYRFAISTDAHNAAFLHYMKYGVYQARQGWLEKEDVINTLSLRELKKVFQR</sequence>
<proteinExistence type="predicted"/>
<dbReference type="Gene3D" id="3.20.20.140">
    <property type="entry name" value="Metal-dependent hydrolases"/>
    <property type="match status" value="1"/>
</dbReference>
<accession>A0A1W1C8K9</accession>
<organism evidence="1">
    <name type="scientific">hydrothermal vent metagenome</name>
    <dbReference type="NCBI Taxonomy" id="652676"/>
    <lineage>
        <taxon>unclassified sequences</taxon>
        <taxon>metagenomes</taxon>
        <taxon>ecological metagenomes</taxon>
    </lineage>
</organism>
<protein>
    <submittedName>
        <fullName evidence="1">DNA polymerase X family</fullName>
    </submittedName>
</protein>
<name>A0A1W1C8K9_9ZZZZ</name>
<dbReference type="AlphaFoldDB" id="A0A1W1C8K9"/>
<gene>
    <name evidence="1" type="ORF">MNB_SV-8-112</name>
</gene>